<protein>
    <submittedName>
        <fullName evidence="3">Uncharacterized protein</fullName>
    </submittedName>
</protein>
<feature type="compositionally biased region" description="Low complexity" evidence="1">
    <location>
        <begin position="111"/>
        <end position="128"/>
    </location>
</feature>
<comment type="caution">
    <text evidence="3">The sequence shown here is derived from an EMBL/GenBank/DDBJ whole genome shotgun (WGS) entry which is preliminary data.</text>
</comment>
<keyword evidence="2" id="KW-1133">Transmembrane helix</keyword>
<keyword evidence="2" id="KW-0812">Transmembrane</keyword>
<keyword evidence="2" id="KW-0472">Membrane</keyword>
<organism evidence="3 4">
    <name type="scientific">Paenibacillus allorhizosphaerae</name>
    <dbReference type="NCBI Taxonomy" id="2849866"/>
    <lineage>
        <taxon>Bacteria</taxon>
        <taxon>Bacillati</taxon>
        <taxon>Bacillota</taxon>
        <taxon>Bacilli</taxon>
        <taxon>Bacillales</taxon>
        <taxon>Paenibacillaceae</taxon>
        <taxon>Paenibacillus</taxon>
    </lineage>
</organism>
<keyword evidence="4" id="KW-1185">Reference proteome</keyword>
<evidence type="ECO:0000256" key="2">
    <source>
        <dbReference type="SAM" id="Phobius"/>
    </source>
</evidence>
<sequence>MTTGLKDRRAGAAVGNRRWELGRKMKWITWMMKLAVSTVITSLCCVAMTFFAVNTYVDMLLDQYHIERPASQQLSWNQFAGRFMSQFSAFAGQDGAALGKTAEKPKDLAVSAGTSGSGNPSSTSETGSKQSKDGDNPTSKGAEGERKPPEDAVAVWSRQSTGQGSAADEERRVVVSAEEFTKKKNELSETDKAKVFSVLANRVPAEEIQKISLILEDGITGGELKELEQLLQKRLKPEEYSELQKLILTP</sequence>
<feature type="region of interest" description="Disordered" evidence="1">
    <location>
        <begin position="109"/>
        <end position="171"/>
    </location>
</feature>
<name>A0ABM8VQD8_9BACL</name>
<dbReference type="Proteomes" id="UP000730618">
    <property type="component" value="Unassembled WGS sequence"/>
</dbReference>
<evidence type="ECO:0000313" key="3">
    <source>
        <dbReference type="EMBL" id="CAG7654083.1"/>
    </source>
</evidence>
<accession>A0ABM8VQD8</accession>
<evidence type="ECO:0000313" key="4">
    <source>
        <dbReference type="Proteomes" id="UP000730618"/>
    </source>
</evidence>
<evidence type="ECO:0000256" key="1">
    <source>
        <dbReference type="SAM" id="MobiDB-lite"/>
    </source>
</evidence>
<proteinExistence type="predicted"/>
<gene>
    <name evidence="3" type="ORF">PAECIP111802_05673</name>
</gene>
<dbReference type="EMBL" id="CAJVCE010000021">
    <property type="protein sequence ID" value="CAG7654083.1"/>
    <property type="molecule type" value="Genomic_DNA"/>
</dbReference>
<feature type="transmembrane region" description="Helical" evidence="2">
    <location>
        <begin position="27"/>
        <end position="53"/>
    </location>
</feature>
<reference evidence="3 4" key="1">
    <citation type="submission" date="2021-06" db="EMBL/GenBank/DDBJ databases">
        <authorList>
            <person name="Criscuolo A."/>
        </authorList>
    </citation>
    <scope>NUCLEOTIDE SEQUENCE [LARGE SCALE GENOMIC DNA]</scope>
    <source>
        <strain evidence="4">CIP 111802</strain>
    </source>
</reference>